<organism evidence="2">
    <name type="scientific">Amphichorda felina</name>
    <name type="common">Beauveria felina</name>
    <dbReference type="NCBI Taxonomy" id="37994"/>
    <lineage>
        <taxon>Eukaryota</taxon>
        <taxon>Fungi</taxon>
        <taxon>Dikarya</taxon>
        <taxon>Ascomycota</taxon>
        <taxon>Pezizomycotina</taxon>
        <taxon>Sordariomycetes</taxon>
        <taxon>Hypocreomycetidae</taxon>
        <taxon>Hypocreales</taxon>
        <taxon>Bionectriaceae</taxon>
        <taxon>Amphichorda</taxon>
    </lineage>
</organism>
<dbReference type="Pfam" id="PF20150">
    <property type="entry name" value="2EXR"/>
    <property type="match status" value="1"/>
</dbReference>
<dbReference type="InterPro" id="IPR045518">
    <property type="entry name" value="2EXR"/>
</dbReference>
<proteinExistence type="predicted"/>
<feature type="domain" description="2EXR" evidence="1">
    <location>
        <begin position="10"/>
        <end position="117"/>
    </location>
</feature>
<dbReference type="AlphaFoldDB" id="A0A2D2AP84"/>
<dbReference type="EMBL" id="MF716954">
    <property type="protein sequence ID" value="ATQ39436.1"/>
    <property type="molecule type" value="Genomic_DNA"/>
</dbReference>
<accession>A0A2D2AP84</accession>
<sequence length="341" mass="40488">MEPTRGQPKFTYFGGLPKELRDHIWDLAIQNRKAEPEAHFYRIIDEKQTISFDFGRDAPTPSWEKNAVNLGPPSWSDDDNPSWNHPDNPSAYLWDSGLWNACVASREAVVRRWKKYHNPRDWDTRFWHVSTKRIFEGSLERWITTRPQHDLVIGQFPNLHLSKGNMIEKNLLMPGVYDVIGHNIGLEYDSEWIRDLERFRENNNERWWSDMESRRSAIGGLSREIDYLSSVRIEMIWLVDDTFRPVDGITYADLVKDRKVFIAKGRRYIEVQLWDIGARWRLVEGTTFEQTAIHFKQLFELEFLCGYNSENNNSIELQEQMIEFEFTIEIAMCLHDNWLQQ</sequence>
<reference evidence="2" key="1">
    <citation type="submission" date="2017-08" db="EMBL/GenBank/DDBJ databases">
        <title>Identification of cyclosporin C from Amphichorda felina using a Cryptococcus neoformans differential temperature sensitivity assay.</title>
        <authorList>
            <person name="Xu L."/>
            <person name="Li Y."/>
            <person name="Bills G."/>
        </authorList>
    </citation>
    <scope>NUCLEOTIDE SEQUENCE</scope>
    <source>
        <strain evidence="2">TTI-0347</strain>
    </source>
</reference>
<evidence type="ECO:0000259" key="1">
    <source>
        <dbReference type="Pfam" id="PF20150"/>
    </source>
</evidence>
<name>A0A2D2AP84_AMPFL</name>
<protein>
    <recommendedName>
        <fullName evidence="1">2EXR domain-containing protein</fullName>
    </recommendedName>
</protein>
<evidence type="ECO:0000313" key="2">
    <source>
        <dbReference type="EMBL" id="ATQ39436.1"/>
    </source>
</evidence>